<evidence type="ECO:0000313" key="3">
    <source>
        <dbReference type="Proteomes" id="UP000830055"/>
    </source>
</evidence>
<protein>
    <submittedName>
        <fullName evidence="2">Uncharacterized protein</fullName>
    </submittedName>
</protein>
<feature type="signal peptide" evidence="1">
    <location>
        <begin position="1"/>
        <end position="27"/>
    </location>
</feature>
<proteinExistence type="predicted"/>
<name>A0ABN6MA69_9BACT</name>
<feature type="chain" id="PRO_5045238779" evidence="1">
    <location>
        <begin position="28"/>
        <end position="225"/>
    </location>
</feature>
<gene>
    <name evidence="2" type="ORF">DPPLL_32940</name>
</gene>
<evidence type="ECO:0000256" key="1">
    <source>
        <dbReference type="SAM" id="SignalP"/>
    </source>
</evidence>
<evidence type="ECO:0000313" key="2">
    <source>
        <dbReference type="EMBL" id="BDD88929.1"/>
    </source>
</evidence>
<accession>A0ABN6MA69</accession>
<keyword evidence="3" id="KW-1185">Reference proteome</keyword>
<dbReference type="Proteomes" id="UP000830055">
    <property type="component" value="Chromosome"/>
</dbReference>
<dbReference type="EMBL" id="AP025516">
    <property type="protein sequence ID" value="BDD88929.1"/>
    <property type="molecule type" value="Genomic_DNA"/>
</dbReference>
<keyword evidence="1" id="KW-0732">Signal</keyword>
<dbReference type="RefSeq" id="WP_284152257.1">
    <property type="nucleotide sequence ID" value="NZ_AP025516.1"/>
</dbReference>
<reference evidence="2 3" key="1">
    <citation type="submission" date="2022-01" db="EMBL/GenBank/DDBJ databases">
        <title>Desulfofustis limnae sp. nov., a novel mesophilic sulfate-reducing bacterium isolated from marsh soil.</title>
        <authorList>
            <person name="Watanabe M."/>
            <person name="Takahashi A."/>
            <person name="Kojima H."/>
            <person name="Fukui M."/>
        </authorList>
    </citation>
    <scope>NUCLEOTIDE SEQUENCE [LARGE SCALE GENOMIC DNA]</scope>
    <source>
        <strain evidence="2 3">PPLL</strain>
    </source>
</reference>
<sequence length="225" mass="24803">MPNSTVLRATLIAWVVCLTLLCCHAQAAQPVQPPSWLEIRPVSEAMIISGFSAGAQHLASQRPAAVVLDYYRDLWQCGAGDERCRLAVLPPWQVLSRFDGRHLEYVQVRDDGLGATGYLAVSDFAANRRPPGSDIPVMQGSRVVHELSTSDPGKQGRVLQVRNGYSVASNGSFYRTYFMDRNWQPQVAEVGDDRGVLVFHKGRAEAHVVITRQDTTTSVVINLVD</sequence>
<organism evidence="2 3">
    <name type="scientific">Desulfofustis limnaeus</name>
    <dbReference type="NCBI Taxonomy" id="2740163"/>
    <lineage>
        <taxon>Bacteria</taxon>
        <taxon>Pseudomonadati</taxon>
        <taxon>Thermodesulfobacteriota</taxon>
        <taxon>Desulfobulbia</taxon>
        <taxon>Desulfobulbales</taxon>
        <taxon>Desulfocapsaceae</taxon>
        <taxon>Desulfofustis</taxon>
    </lineage>
</organism>